<dbReference type="OrthoDB" id="1523398at2"/>
<dbReference type="GO" id="GO:0016491">
    <property type="term" value="F:oxidoreductase activity"/>
    <property type="evidence" value="ECO:0007669"/>
    <property type="project" value="UniProtKB-KW"/>
</dbReference>
<evidence type="ECO:0000313" key="3">
    <source>
        <dbReference type="EMBL" id="TCC54378.1"/>
    </source>
</evidence>
<protein>
    <submittedName>
        <fullName evidence="3">NADP oxidoreductase</fullName>
    </submittedName>
</protein>
<reference evidence="3 4" key="1">
    <citation type="submission" date="2019-02" db="EMBL/GenBank/DDBJ databases">
        <title>Kribbella capetownensis sp. nov. and Kribbella speibonae sp. nov., isolated from soil.</title>
        <authorList>
            <person name="Curtis S.M."/>
            <person name="Norton I."/>
            <person name="Everest G.J."/>
            <person name="Meyers P.R."/>
        </authorList>
    </citation>
    <scope>NUCLEOTIDE SEQUENCE [LARGE SCALE GENOMIC DNA]</scope>
    <source>
        <strain evidence="3 4">NRRL B-24813</strain>
    </source>
</reference>
<keyword evidence="4" id="KW-1185">Reference proteome</keyword>
<dbReference type="EMBL" id="SJKB01000019">
    <property type="protein sequence ID" value="TCC54378.1"/>
    <property type="molecule type" value="Genomic_DNA"/>
</dbReference>
<gene>
    <name evidence="3" type="ORF">E0H73_38655</name>
</gene>
<accession>A0A4R0K8Y0</accession>
<dbReference type="InterPro" id="IPR051267">
    <property type="entry name" value="STEAP_metalloreductase"/>
</dbReference>
<dbReference type="AlphaFoldDB" id="A0A4R0K8Y0"/>
<feature type="domain" description="Pyrroline-5-carboxylate reductase catalytic N-terminal" evidence="2">
    <location>
        <begin position="4"/>
        <end position="94"/>
    </location>
</feature>
<dbReference type="Proteomes" id="UP000291144">
    <property type="component" value="Unassembled WGS sequence"/>
</dbReference>
<keyword evidence="1" id="KW-0560">Oxidoreductase</keyword>
<name>A0A4R0K8Y0_9ACTN</name>
<dbReference type="RefSeq" id="WP_131365084.1">
    <property type="nucleotide sequence ID" value="NZ_SJKB01000019.1"/>
</dbReference>
<dbReference type="Pfam" id="PF03807">
    <property type="entry name" value="F420_oxidored"/>
    <property type="match status" value="1"/>
</dbReference>
<dbReference type="InterPro" id="IPR028939">
    <property type="entry name" value="P5C_Rdtase_cat_N"/>
</dbReference>
<proteinExistence type="predicted"/>
<dbReference type="Gene3D" id="3.40.50.720">
    <property type="entry name" value="NAD(P)-binding Rossmann-like Domain"/>
    <property type="match status" value="1"/>
</dbReference>
<evidence type="ECO:0000256" key="1">
    <source>
        <dbReference type="ARBA" id="ARBA00023002"/>
    </source>
</evidence>
<evidence type="ECO:0000259" key="2">
    <source>
        <dbReference type="Pfam" id="PF03807"/>
    </source>
</evidence>
<dbReference type="PANTHER" id="PTHR14239:SF10">
    <property type="entry name" value="REDUCTASE"/>
    <property type="match status" value="1"/>
</dbReference>
<dbReference type="SUPFAM" id="SSF51735">
    <property type="entry name" value="NAD(P)-binding Rossmann-fold domains"/>
    <property type="match status" value="1"/>
</dbReference>
<sequence>MAATIGIVGSGAVGRALAAHVVASGRNVVLCNSRSPATLESAVDDLGPRASALETSAVAAADLVVLAIPWHVVVPLLEQLPPWHGRTLIDATAPASHLRLPQPHDLGGLTSSELVQASAAGARVVKAFCTLPASVLALPPANAAGRRVMFLSGDDAEARAVVSVLIDDIGYAPVDLGSLAAGSALQQPGGPLAGLDLRRAD</sequence>
<dbReference type="PANTHER" id="PTHR14239">
    <property type="entry name" value="DUDULIN-RELATED"/>
    <property type="match status" value="1"/>
</dbReference>
<organism evidence="3 4">
    <name type="scientific">Kribbella pittospori</name>
    <dbReference type="NCBI Taxonomy" id="722689"/>
    <lineage>
        <taxon>Bacteria</taxon>
        <taxon>Bacillati</taxon>
        <taxon>Actinomycetota</taxon>
        <taxon>Actinomycetes</taxon>
        <taxon>Propionibacteriales</taxon>
        <taxon>Kribbellaceae</taxon>
        <taxon>Kribbella</taxon>
    </lineage>
</organism>
<comment type="caution">
    <text evidence="3">The sequence shown here is derived from an EMBL/GenBank/DDBJ whole genome shotgun (WGS) entry which is preliminary data.</text>
</comment>
<dbReference type="InterPro" id="IPR029752">
    <property type="entry name" value="D-isomer_DH_CS1"/>
</dbReference>
<dbReference type="PROSITE" id="PS00065">
    <property type="entry name" value="D_2_HYDROXYACID_DH_1"/>
    <property type="match status" value="1"/>
</dbReference>
<dbReference type="InterPro" id="IPR036291">
    <property type="entry name" value="NAD(P)-bd_dom_sf"/>
</dbReference>
<evidence type="ECO:0000313" key="4">
    <source>
        <dbReference type="Proteomes" id="UP000291144"/>
    </source>
</evidence>